<evidence type="ECO:0008006" key="3">
    <source>
        <dbReference type="Google" id="ProtNLM"/>
    </source>
</evidence>
<feature type="non-terminal residue" evidence="1">
    <location>
        <position position="231"/>
    </location>
</feature>
<dbReference type="Proteomes" id="UP001209540">
    <property type="component" value="Unassembled WGS sequence"/>
</dbReference>
<dbReference type="PANTHER" id="PTHR45786:SF74">
    <property type="entry name" value="ATP-DEPENDENT DNA HELICASE"/>
    <property type="match status" value="1"/>
</dbReference>
<organism evidence="1 2">
    <name type="scientific">Phascolomyces articulosus</name>
    <dbReference type="NCBI Taxonomy" id="60185"/>
    <lineage>
        <taxon>Eukaryota</taxon>
        <taxon>Fungi</taxon>
        <taxon>Fungi incertae sedis</taxon>
        <taxon>Mucoromycota</taxon>
        <taxon>Mucoromycotina</taxon>
        <taxon>Mucoromycetes</taxon>
        <taxon>Mucorales</taxon>
        <taxon>Lichtheimiaceae</taxon>
        <taxon>Phascolomyces</taxon>
    </lineage>
</organism>
<evidence type="ECO:0000313" key="2">
    <source>
        <dbReference type="Proteomes" id="UP001209540"/>
    </source>
</evidence>
<comment type="caution">
    <text evidence="1">The sequence shown here is derived from an EMBL/GenBank/DDBJ whole genome shotgun (WGS) entry which is preliminary data.</text>
</comment>
<accession>A0AAD5K0S6</accession>
<dbReference type="AlphaFoldDB" id="A0AAD5K0S6"/>
<keyword evidence="2" id="KW-1185">Reference proteome</keyword>
<reference evidence="1" key="1">
    <citation type="journal article" date="2022" name="IScience">
        <title>Evolution of zygomycete secretomes and the origins of terrestrial fungal ecologies.</title>
        <authorList>
            <person name="Chang Y."/>
            <person name="Wang Y."/>
            <person name="Mondo S."/>
            <person name="Ahrendt S."/>
            <person name="Andreopoulos W."/>
            <person name="Barry K."/>
            <person name="Beard J."/>
            <person name="Benny G.L."/>
            <person name="Blankenship S."/>
            <person name="Bonito G."/>
            <person name="Cuomo C."/>
            <person name="Desiro A."/>
            <person name="Gervers K.A."/>
            <person name="Hundley H."/>
            <person name="Kuo A."/>
            <person name="LaButti K."/>
            <person name="Lang B.F."/>
            <person name="Lipzen A."/>
            <person name="O'Donnell K."/>
            <person name="Pangilinan J."/>
            <person name="Reynolds N."/>
            <person name="Sandor L."/>
            <person name="Smith M.E."/>
            <person name="Tsang A."/>
            <person name="Grigoriev I.V."/>
            <person name="Stajich J.E."/>
            <person name="Spatafora J.W."/>
        </authorList>
    </citation>
    <scope>NUCLEOTIDE SEQUENCE</scope>
    <source>
        <strain evidence="1">RSA 2281</strain>
    </source>
</reference>
<evidence type="ECO:0000313" key="1">
    <source>
        <dbReference type="EMBL" id="KAI9264120.1"/>
    </source>
</evidence>
<sequence length="231" mass="25848">CCARGKIRLPLPCAPPAPLRELLTNHDPSNTVAAGFHTNIRAYNNLFAFASIRANWYRNLANGSNGVSTFRVNGTMFHCLATEHAQDQIAQIYFADTQDQLTRRASLRSGLNQDTITILQQVIENHNPFVTTLMTAAETYSDRPFGSVNVVIRAARGMGRRYVQQSYPEAAAMVVESMIDGSTTPHDIVINDRTEGIREISSLHPSYMSLHYVLMFPFGENGWFNGMRYES</sequence>
<name>A0AAD5K0S6_9FUNG</name>
<dbReference type="EMBL" id="JAIXMP010000012">
    <property type="protein sequence ID" value="KAI9264120.1"/>
    <property type="molecule type" value="Genomic_DNA"/>
</dbReference>
<feature type="non-terminal residue" evidence="1">
    <location>
        <position position="1"/>
    </location>
</feature>
<dbReference type="PANTHER" id="PTHR45786">
    <property type="entry name" value="DNA BINDING PROTEIN-LIKE"/>
    <property type="match status" value="1"/>
</dbReference>
<reference evidence="1" key="2">
    <citation type="submission" date="2023-02" db="EMBL/GenBank/DDBJ databases">
        <authorList>
            <consortium name="DOE Joint Genome Institute"/>
            <person name="Mondo S.J."/>
            <person name="Chang Y."/>
            <person name="Wang Y."/>
            <person name="Ahrendt S."/>
            <person name="Andreopoulos W."/>
            <person name="Barry K."/>
            <person name="Beard J."/>
            <person name="Benny G.L."/>
            <person name="Blankenship S."/>
            <person name="Bonito G."/>
            <person name="Cuomo C."/>
            <person name="Desiro A."/>
            <person name="Gervers K.A."/>
            <person name="Hundley H."/>
            <person name="Kuo A."/>
            <person name="LaButti K."/>
            <person name="Lang B.F."/>
            <person name="Lipzen A."/>
            <person name="O'Donnell K."/>
            <person name="Pangilinan J."/>
            <person name="Reynolds N."/>
            <person name="Sandor L."/>
            <person name="Smith M.W."/>
            <person name="Tsang A."/>
            <person name="Grigoriev I.V."/>
            <person name="Stajich J.E."/>
            <person name="Spatafora J.W."/>
        </authorList>
    </citation>
    <scope>NUCLEOTIDE SEQUENCE</scope>
    <source>
        <strain evidence="1">RSA 2281</strain>
    </source>
</reference>
<gene>
    <name evidence="1" type="ORF">BDA99DRAFT_406816</name>
</gene>
<protein>
    <recommendedName>
        <fullName evidence="3">Helitron helicase-like domain-containing protein</fullName>
    </recommendedName>
</protein>
<proteinExistence type="predicted"/>